<feature type="compositionally biased region" description="Low complexity" evidence="7">
    <location>
        <begin position="553"/>
        <end position="567"/>
    </location>
</feature>
<comment type="caution">
    <text evidence="9">The sequence shown here is derived from an EMBL/GenBank/DDBJ whole genome shotgun (WGS) entry which is preliminary data.</text>
</comment>
<dbReference type="OrthoDB" id="443318at2759"/>
<proteinExistence type="inferred from homology"/>
<dbReference type="GO" id="GO:0000324">
    <property type="term" value="C:fungal-type vacuole"/>
    <property type="evidence" value="ECO:0007669"/>
    <property type="project" value="TreeGrafter"/>
</dbReference>
<dbReference type="GO" id="GO:0004185">
    <property type="term" value="F:serine-type carboxypeptidase activity"/>
    <property type="evidence" value="ECO:0007669"/>
    <property type="project" value="InterPro"/>
</dbReference>
<accession>A0A8K0VSP5</accession>
<organism evidence="9 10">
    <name type="scientific">Paraphoma chrysanthemicola</name>
    <dbReference type="NCBI Taxonomy" id="798071"/>
    <lineage>
        <taxon>Eukaryota</taxon>
        <taxon>Fungi</taxon>
        <taxon>Dikarya</taxon>
        <taxon>Ascomycota</taxon>
        <taxon>Pezizomycotina</taxon>
        <taxon>Dothideomycetes</taxon>
        <taxon>Pleosporomycetidae</taxon>
        <taxon>Pleosporales</taxon>
        <taxon>Pleosporineae</taxon>
        <taxon>Phaeosphaeriaceae</taxon>
        <taxon>Paraphoma</taxon>
    </lineage>
</organism>
<dbReference type="PRINTS" id="PR00724">
    <property type="entry name" value="CRBOXYPTASEC"/>
</dbReference>
<dbReference type="Proteomes" id="UP000813461">
    <property type="component" value="Unassembled WGS sequence"/>
</dbReference>
<evidence type="ECO:0000256" key="5">
    <source>
        <dbReference type="ARBA" id="ARBA00022801"/>
    </source>
</evidence>
<feature type="chain" id="PRO_5035482194" evidence="8">
    <location>
        <begin position="32"/>
        <end position="613"/>
    </location>
</feature>
<keyword evidence="6" id="KW-0325">Glycoprotein</keyword>
<evidence type="ECO:0000256" key="1">
    <source>
        <dbReference type="ARBA" id="ARBA00009431"/>
    </source>
</evidence>
<dbReference type="AlphaFoldDB" id="A0A8K0VSP5"/>
<dbReference type="PANTHER" id="PTHR11802:SF189">
    <property type="entry name" value="CARBOXYPEPTIDASE"/>
    <property type="match status" value="1"/>
</dbReference>
<comment type="similarity">
    <text evidence="1">Belongs to the peptidase S10 family.</text>
</comment>
<dbReference type="GO" id="GO:0006508">
    <property type="term" value="P:proteolysis"/>
    <property type="evidence" value="ECO:0007669"/>
    <property type="project" value="UniProtKB-KW"/>
</dbReference>
<dbReference type="InterPro" id="IPR029058">
    <property type="entry name" value="AB_hydrolase_fold"/>
</dbReference>
<keyword evidence="2" id="KW-0121">Carboxypeptidase</keyword>
<reference evidence="9" key="1">
    <citation type="journal article" date="2021" name="Nat. Commun.">
        <title>Genetic determinants of endophytism in the Arabidopsis root mycobiome.</title>
        <authorList>
            <person name="Mesny F."/>
            <person name="Miyauchi S."/>
            <person name="Thiergart T."/>
            <person name="Pickel B."/>
            <person name="Atanasova L."/>
            <person name="Karlsson M."/>
            <person name="Huettel B."/>
            <person name="Barry K.W."/>
            <person name="Haridas S."/>
            <person name="Chen C."/>
            <person name="Bauer D."/>
            <person name="Andreopoulos W."/>
            <person name="Pangilinan J."/>
            <person name="LaButti K."/>
            <person name="Riley R."/>
            <person name="Lipzen A."/>
            <person name="Clum A."/>
            <person name="Drula E."/>
            <person name="Henrissat B."/>
            <person name="Kohler A."/>
            <person name="Grigoriev I.V."/>
            <person name="Martin F.M."/>
            <person name="Hacquard S."/>
        </authorList>
    </citation>
    <scope>NUCLEOTIDE SEQUENCE</scope>
    <source>
        <strain evidence="9">MPI-SDFR-AT-0120</strain>
    </source>
</reference>
<evidence type="ECO:0000256" key="4">
    <source>
        <dbReference type="ARBA" id="ARBA00022729"/>
    </source>
</evidence>
<name>A0A8K0VSP5_9PLEO</name>
<evidence type="ECO:0000256" key="6">
    <source>
        <dbReference type="ARBA" id="ARBA00023180"/>
    </source>
</evidence>
<dbReference type="SUPFAM" id="SSF53474">
    <property type="entry name" value="alpha/beta-Hydrolases"/>
    <property type="match status" value="1"/>
</dbReference>
<evidence type="ECO:0000256" key="8">
    <source>
        <dbReference type="SAM" id="SignalP"/>
    </source>
</evidence>
<evidence type="ECO:0000313" key="9">
    <source>
        <dbReference type="EMBL" id="KAH7071608.1"/>
    </source>
</evidence>
<dbReference type="EMBL" id="JAGMVJ010000024">
    <property type="protein sequence ID" value="KAH7071608.1"/>
    <property type="molecule type" value="Genomic_DNA"/>
</dbReference>
<feature type="signal peptide" evidence="8">
    <location>
        <begin position="1"/>
        <end position="31"/>
    </location>
</feature>
<dbReference type="Gene3D" id="3.40.50.1820">
    <property type="entry name" value="alpha/beta hydrolase"/>
    <property type="match status" value="1"/>
</dbReference>
<keyword evidence="4 8" id="KW-0732">Signal</keyword>
<evidence type="ECO:0000256" key="3">
    <source>
        <dbReference type="ARBA" id="ARBA00022670"/>
    </source>
</evidence>
<sequence>MFFFLRHASKLILSSSILFILVSCHKKPSLADHSTDQKHIKVVHSKVAPGATIDFKETSICETTPGVRAFSGYVNIPNTILNGYGGATAYNASTYFWFFESRKDPKNAPLSLYFGGGPGATSLMGVTSENGPCFINSDSNSTTLNPWSWNNNVNMLYIDQPVQVGFSYDKLVPSMLDLLTGAVTPVDGTSSSSATSVTGLLPSQDPSSVANTTMNAARILWQFTQIWLQEFPEHSSTDDRISVWTNSYGGHWGSGVMAHFESQHKRIQNGMLDGIHAKQLHLDTLGITNGCIDSKIEAPYYLEYAVNNTYGLQTIPDDVHQEARNNLTKAGGCYDLIDQCRSMAVFDPENVGTNETVNSACAVATQYCFTFVQGAFTAVSGRNPFDISRDQLSLFPHDYMIGYMNQAWVQKELGVPLNFTISSNAVVNTFFGVTGDPFKVTIDTINHVAESGIKVALIFGDRDYRCNWLGGEAISLAMTHPSAPAFRSAGYEHISTNSSYNGGVVRQHEKISFSRIFDAGHAVGAYQPETVSRIFDRVMFDQDVATGRVDITGSSSYSSTGPQSSFGMKNSSPPSPENECYLWDAPISCTKEELSALANGTAVVRDYILVSIS</sequence>
<dbReference type="InterPro" id="IPR001563">
    <property type="entry name" value="Peptidase_S10"/>
</dbReference>
<gene>
    <name evidence="9" type="ORF">FB567DRAFT_538487</name>
</gene>
<evidence type="ECO:0000256" key="2">
    <source>
        <dbReference type="ARBA" id="ARBA00022645"/>
    </source>
</evidence>
<keyword evidence="3" id="KW-0645">Protease</keyword>
<protein>
    <submittedName>
        <fullName evidence="9">Alpha/Beta hydrolase protein</fullName>
    </submittedName>
</protein>
<dbReference type="PROSITE" id="PS51257">
    <property type="entry name" value="PROKAR_LIPOPROTEIN"/>
    <property type="match status" value="1"/>
</dbReference>
<evidence type="ECO:0000256" key="7">
    <source>
        <dbReference type="SAM" id="MobiDB-lite"/>
    </source>
</evidence>
<dbReference type="PANTHER" id="PTHR11802">
    <property type="entry name" value="SERINE PROTEASE FAMILY S10 SERINE CARBOXYPEPTIDASE"/>
    <property type="match status" value="1"/>
</dbReference>
<keyword evidence="10" id="KW-1185">Reference proteome</keyword>
<dbReference type="Pfam" id="PF00450">
    <property type="entry name" value="Peptidase_S10"/>
    <property type="match status" value="1"/>
</dbReference>
<feature type="region of interest" description="Disordered" evidence="7">
    <location>
        <begin position="551"/>
        <end position="573"/>
    </location>
</feature>
<evidence type="ECO:0000313" key="10">
    <source>
        <dbReference type="Proteomes" id="UP000813461"/>
    </source>
</evidence>
<keyword evidence="5 9" id="KW-0378">Hydrolase</keyword>